<dbReference type="Proteomes" id="UP001154114">
    <property type="component" value="Chromosome 7"/>
</dbReference>
<evidence type="ECO:0000313" key="3">
    <source>
        <dbReference type="Proteomes" id="UP001154114"/>
    </source>
</evidence>
<feature type="transmembrane region" description="Helical" evidence="1">
    <location>
        <begin position="81"/>
        <end position="100"/>
    </location>
</feature>
<dbReference type="PROSITE" id="PS51257">
    <property type="entry name" value="PROKAR_LIPOPROTEIN"/>
    <property type="match status" value="1"/>
</dbReference>
<dbReference type="EMBL" id="LR824010">
    <property type="protein sequence ID" value="CAH0625269.1"/>
    <property type="molecule type" value="Genomic_DNA"/>
</dbReference>
<reference evidence="2" key="1">
    <citation type="submission" date="2021-12" db="EMBL/GenBank/DDBJ databases">
        <authorList>
            <person name="King R."/>
        </authorList>
    </citation>
    <scope>NUCLEOTIDE SEQUENCE</scope>
</reference>
<keyword evidence="3" id="KW-1185">Reference proteome</keyword>
<dbReference type="PANTHER" id="PTHR36694">
    <property type="entry name" value="PASIFLORA 1, ISOFORM A-RELATED"/>
    <property type="match status" value="1"/>
</dbReference>
<gene>
    <name evidence="2" type="ORF">CINC_LOCUS11901</name>
</gene>
<feature type="transmembrane region" description="Helical" evidence="1">
    <location>
        <begin position="112"/>
        <end position="137"/>
    </location>
</feature>
<dbReference type="PANTHER" id="PTHR36694:SF11">
    <property type="entry name" value="LP21121P-RELATED"/>
    <property type="match status" value="1"/>
</dbReference>
<accession>A0A9P0C4Y9</accession>
<organism evidence="2 3">
    <name type="scientific">Chrysodeixis includens</name>
    <name type="common">Soybean looper</name>
    <name type="synonym">Pseudoplusia includens</name>
    <dbReference type="NCBI Taxonomy" id="689277"/>
    <lineage>
        <taxon>Eukaryota</taxon>
        <taxon>Metazoa</taxon>
        <taxon>Ecdysozoa</taxon>
        <taxon>Arthropoda</taxon>
        <taxon>Hexapoda</taxon>
        <taxon>Insecta</taxon>
        <taxon>Pterygota</taxon>
        <taxon>Neoptera</taxon>
        <taxon>Endopterygota</taxon>
        <taxon>Lepidoptera</taxon>
        <taxon>Glossata</taxon>
        <taxon>Ditrysia</taxon>
        <taxon>Noctuoidea</taxon>
        <taxon>Noctuidae</taxon>
        <taxon>Plusiinae</taxon>
        <taxon>Chrysodeixis</taxon>
    </lineage>
</organism>
<feature type="transmembrane region" description="Helical" evidence="1">
    <location>
        <begin position="21"/>
        <end position="44"/>
    </location>
</feature>
<dbReference type="AlphaFoldDB" id="A0A9P0C4Y9"/>
<proteinExistence type="predicted"/>
<evidence type="ECO:0000256" key="1">
    <source>
        <dbReference type="SAM" id="Phobius"/>
    </source>
</evidence>
<dbReference type="OrthoDB" id="7328030at2759"/>
<keyword evidence="1" id="KW-0812">Transmembrane</keyword>
<name>A0A9P0C4Y9_CHRIL</name>
<keyword evidence="1" id="KW-1133">Transmembrane helix</keyword>
<sequence>MGFQLPRFAKCCFCVPLKIGVLIIGYFSMLASCLTLATVSYSIYRVHSYVEDSANVTTVRPIPQPSPNEVAQTALSLYISFAYYLLVFLYNFIINLILVIGVHRDNTKYMRFYFTATQILFALSIALIVVTAVFMGFIATVPVLKWSFTLLACLVIVRSYYLSIEEARSKPPIYELQPYTPVPQGPTAMA</sequence>
<keyword evidence="1" id="KW-0472">Membrane</keyword>
<evidence type="ECO:0000313" key="2">
    <source>
        <dbReference type="EMBL" id="CAH0625269.1"/>
    </source>
</evidence>
<protein>
    <submittedName>
        <fullName evidence="2">Uncharacterized protein</fullName>
    </submittedName>
</protein>